<feature type="region of interest" description="Disordered" evidence="1">
    <location>
        <begin position="451"/>
        <end position="933"/>
    </location>
</feature>
<feature type="compositionally biased region" description="Acidic residues" evidence="1">
    <location>
        <begin position="72"/>
        <end position="82"/>
    </location>
</feature>
<gene>
    <name evidence="2" type="ORF">K490DRAFT_67709</name>
</gene>
<feature type="compositionally biased region" description="Acidic residues" evidence="1">
    <location>
        <begin position="45"/>
        <end position="58"/>
    </location>
</feature>
<dbReference type="InterPro" id="IPR018822">
    <property type="entry name" value="UPF0646"/>
</dbReference>
<dbReference type="EMBL" id="ML978730">
    <property type="protein sequence ID" value="KAF2085555.1"/>
    <property type="molecule type" value="Genomic_DNA"/>
</dbReference>
<dbReference type="OrthoDB" id="5339076at2759"/>
<evidence type="ECO:0000313" key="3">
    <source>
        <dbReference type="Proteomes" id="UP000799776"/>
    </source>
</evidence>
<proteinExistence type="predicted"/>
<keyword evidence="3" id="KW-1185">Reference proteome</keyword>
<feature type="compositionally biased region" description="Basic and acidic residues" evidence="1">
    <location>
        <begin position="118"/>
        <end position="129"/>
    </location>
</feature>
<name>A0A9P4HPN1_9PEZI</name>
<feature type="compositionally biased region" description="Acidic residues" evidence="1">
    <location>
        <begin position="130"/>
        <end position="143"/>
    </location>
</feature>
<evidence type="ECO:0000256" key="1">
    <source>
        <dbReference type="SAM" id="MobiDB-lite"/>
    </source>
</evidence>
<reference evidence="2" key="1">
    <citation type="journal article" date="2020" name="Stud. Mycol.">
        <title>101 Dothideomycetes genomes: a test case for predicting lifestyles and emergence of pathogens.</title>
        <authorList>
            <person name="Haridas S."/>
            <person name="Albert R."/>
            <person name="Binder M."/>
            <person name="Bloem J."/>
            <person name="Labutti K."/>
            <person name="Salamov A."/>
            <person name="Andreopoulos B."/>
            <person name="Baker S."/>
            <person name="Barry K."/>
            <person name="Bills G."/>
            <person name="Bluhm B."/>
            <person name="Cannon C."/>
            <person name="Castanera R."/>
            <person name="Culley D."/>
            <person name="Daum C."/>
            <person name="Ezra D."/>
            <person name="Gonzalez J."/>
            <person name="Henrissat B."/>
            <person name="Kuo A."/>
            <person name="Liang C."/>
            <person name="Lipzen A."/>
            <person name="Lutzoni F."/>
            <person name="Magnuson J."/>
            <person name="Mondo S."/>
            <person name="Nolan M."/>
            <person name="Ohm R."/>
            <person name="Pangilinan J."/>
            <person name="Park H.-J."/>
            <person name="Ramirez L."/>
            <person name="Alfaro M."/>
            <person name="Sun H."/>
            <person name="Tritt A."/>
            <person name="Yoshinaga Y."/>
            <person name="Zwiers L.-H."/>
            <person name="Turgeon B."/>
            <person name="Goodwin S."/>
            <person name="Spatafora J."/>
            <person name="Crous P."/>
            <person name="Grigoriev I."/>
        </authorList>
    </citation>
    <scope>NUCLEOTIDE SEQUENCE</scope>
    <source>
        <strain evidence="2">CBS 121410</strain>
    </source>
</reference>
<feature type="compositionally biased region" description="Acidic residues" evidence="1">
    <location>
        <begin position="732"/>
        <end position="747"/>
    </location>
</feature>
<feature type="compositionally biased region" description="Polar residues" evidence="1">
    <location>
        <begin position="696"/>
        <end position="707"/>
    </location>
</feature>
<feature type="compositionally biased region" description="Basic and acidic residues" evidence="1">
    <location>
        <begin position="239"/>
        <end position="253"/>
    </location>
</feature>
<feature type="compositionally biased region" description="Acidic residues" evidence="1">
    <location>
        <begin position="795"/>
        <end position="806"/>
    </location>
</feature>
<feature type="compositionally biased region" description="Polar residues" evidence="1">
    <location>
        <begin position="564"/>
        <end position="578"/>
    </location>
</feature>
<feature type="compositionally biased region" description="Acidic residues" evidence="1">
    <location>
        <begin position="630"/>
        <end position="642"/>
    </location>
</feature>
<dbReference type="AlphaFoldDB" id="A0A9P4HPN1"/>
<evidence type="ECO:0000313" key="2">
    <source>
        <dbReference type="EMBL" id="KAF2085555.1"/>
    </source>
</evidence>
<feature type="compositionally biased region" description="Acidic residues" evidence="1">
    <location>
        <begin position="870"/>
        <end position="884"/>
    </location>
</feature>
<sequence length="933" mass="101890">MAATNQPPGPSAAAAEEDMEISSNVGDSAQEDEIDIDVDFVIDPGQNEDEDFMLDDAQPENGQGAEYRDDIMLDEDRDGDGDVEIEDGLMQDQTSIADEHLTDISEPAPVEVDVQIEHQDHETVEPRNEADDDLIDYDDDYPEEPQALVQSVQHEPEDLPTQTESESALPRTVQIDQQAEEHVEEFTEDADQETKNQAAKLEDSVRAEAPAFESPQQVHSLDSNSCEQHVSDEATTVTEDAHDNGNESRRDEAQEQESAQHNQVERQEPQDTPAYNEDASTLSQLPFDGHVEETDESYYQASAPHPTIVIYLGSEISLFPPTKESNSETFFLQDVSLVHHSIRDLLLACREVLGDSISDEDELEMDIAELGLCVSEDSSPATSTSFAQILDVYVQLYHLDGVQNPAPLYVTLTTKTRFSSRLQALLGAAADCQGLSHLTFLKVSADEGVDGELPSDDYGAGSEHQEEISYEQEQSEHHPPIEQTSEVRYGAPEDNFDEGATKTLGFEPSVDEISDTDSEGTQSVVEGAEDSHNQTAGEQSWLNASEPPAGGDASVVDSEHNVKRSVSCNEHCSPQSINDEVDPHETTDLHEAEQRGPAVGSQQLESVAVEQTPKQQQKLQAISHPLAGKDDDEIGYSSDEDEEKARNEKTPRSSTIEGDNSPAAVKFDAEIAHTSVASPPQHCPGTGQRGFERSARQNPTAQTSVENVQEPPTEEEHSNHVRDETHVVVDVDYVDYDFADHGEDPDEQSTVYDVQNVHDLPEDDAEPSEAGDLGNSTALGGDVADVYETIHDYDEVGWEDGDEVDPAEQPAAADEADEADESSHAEFQTRWKNPLATGEAGTGELESAAFEPHASGAQASQVNKTVAKLEDDDDLIDYDDDEELPPTTAAQADSKAVPTTAEPSSSVKRGWEEVSQQGDDVSDEQAMKRVKSE</sequence>
<feature type="compositionally biased region" description="Basic and acidic residues" evidence="1">
    <location>
        <begin position="714"/>
        <end position="729"/>
    </location>
</feature>
<dbReference type="Pfam" id="PF10336">
    <property type="entry name" value="DUF2420"/>
    <property type="match status" value="1"/>
</dbReference>
<organism evidence="2 3">
    <name type="scientific">Saccharata proteae CBS 121410</name>
    <dbReference type="NCBI Taxonomy" id="1314787"/>
    <lineage>
        <taxon>Eukaryota</taxon>
        <taxon>Fungi</taxon>
        <taxon>Dikarya</taxon>
        <taxon>Ascomycota</taxon>
        <taxon>Pezizomycotina</taxon>
        <taxon>Dothideomycetes</taxon>
        <taxon>Dothideomycetes incertae sedis</taxon>
        <taxon>Botryosphaeriales</taxon>
        <taxon>Saccharataceae</taxon>
        <taxon>Saccharata</taxon>
    </lineage>
</organism>
<feature type="compositionally biased region" description="Acidic residues" evidence="1">
    <location>
        <begin position="509"/>
        <end position="518"/>
    </location>
</feature>
<feature type="region of interest" description="Disordered" evidence="1">
    <location>
        <begin position="45"/>
        <end position="82"/>
    </location>
</feature>
<dbReference type="Proteomes" id="UP000799776">
    <property type="component" value="Unassembled WGS sequence"/>
</dbReference>
<feature type="region of interest" description="Disordered" evidence="1">
    <location>
        <begin position="118"/>
        <end position="277"/>
    </location>
</feature>
<feature type="compositionally biased region" description="Basic and acidic residues" evidence="1">
    <location>
        <begin position="581"/>
        <end position="594"/>
    </location>
</feature>
<feature type="compositionally biased region" description="Polar residues" evidence="1">
    <location>
        <begin position="214"/>
        <end position="238"/>
    </location>
</feature>
<comment type="caution">
    <text evidence="2">The sequence shown here is derived from an EMBL/GenBank/DDBJ whole genome shotgun (WGS) entry which is preliminary data.</text>
</comment>
<accession>A0A9P4HPN1</accession>
<feature type="compositionally biased region" description="Polar residues" evidence="1">
    <location>
        <begin position="533"/>
        <end position="543"/>
    </location>
</feature>
<protein>
    <submittedName>
        <fullName evidence="2">Uncharacterized protein</fullName>
    </submittedName>
</protein>
<feature type="region of interest" description="Disordered" evidence="1">
    <location>
        <begin position="1"/>
        <end position="33"/>
    </location>
</feature>